<accession>A0A926Q564</accession>
<dbReference type="InterPro" id="IPR036286">
    <property type="entry name" value="LexA/Signal_pep-like_sf"/>
</dbReference>
<dbReference type="PANTHER" id="PTHR43390">
    <property type="entry name" value="SIGNAL PEPTIDASE I"/>
    <property type="match status" value="1"/>
</dbReference>
<dbReference type="GO" id="GO:0009003">
    <property type="term" value="F:signal peptidase activity"/>
    <property type="evidence" value="ECO:0007669"/>
    <property type="project" value="UniProtKB-EC"/>
</dbReference>
<keyword evidence="7" id="KW-0645">Protease</keyword>
<dbReference type="PANTHER" id="PTHR43390:SF1">
    <property type="entry name" value="CHLOROPLAST PROCESSING PEPTIDASE"/>
    <property type="match status" value="1"/>
</dbReference>
<feature type="domain" description="Peptidase S26" evidence="8">
    <location>
        <begin position="69"/>
        <end position="243"/>
    </location>
</feature>
<dbReference type="Pfam" id="PF10502">
    <property type="entry name" value="Peptidase_S26"/>
    <property type="match status" value="2"/>
</dbReference>
<keyword evidence="7" id="KW-1133">Transmembrane helix</keyword>
<keyword evidence="5 7" id="KW-0378">Hydrolase</keyword>
<dbReference type="EMBL" id="JACVDC010000074">
    <property type="protein sequence ID" value="MBC9797816.1"/>
    <property type="molecule type" value="Genomic_DNA"/>
</dbReference>
<evidence type="ECO:0000313" key="9">
    <source>
        <dbReference type="EMBL" id="MBC9797816.1"/>
    </source>
</evidence>
<evidence type="ECO:0000256" key="6">
    <source>
        <dbReference type="PIRSR" id="PIRSR600223-1"/>
    </source>
</evidence>
<dbReference type="CDD" id="cd06530">
    <property type="entry name" value="S26_SPase_I"/>
    <property type="match status" value="2"/>
</dbReference>
<dbReference type="Proteomes" id="UP000653730">
    <property type="component" value="Unassembled WGS sequence"/>
</dbReference>
<dbReference type="RefSeq" id="WP_187966945.1">
    <property type="nucleotide sequence ID" value="NZ_JACVDC010000074.1"/>
</dbReference>
<dbReference type="GO" id="GO:0016020">
    <property type="term" value="C:membrane"/>
    <property type="evidence" value="ECO:0007669"/>
    <property type="project" value="UniProtKB-SubCell"/>
</dbReference>
<comment type="similarity">
    <text evidence="2 7">Belongs to the peptidase S26 family.</text>
</comment>
<evidence type="ECO:0000256" key="4">
    <source>
        <dbReference type="ARBA" id="ARBA00019232"/>
    </source>
</evidence>
<dbReference type="EC" id="3.4.21.89" evidence="3 7"/>
<feature type="transmembrane region" description="Helical" evidence="7">
    <location>
        <begin position="20"/>
        <end position="44"/>
    </location>
</feature>
<feature type="domain" description="Peptidase S26" evidence="8">
    <location>
        <begin position="341"/>
        <end position="380"/>
    </location>
</feature>
<feature type="active site" evidence="6">
    <location>
        <position position="96"/>
    </location>
</feature>
<evidence type="ECO:0000313" key="10">
    <source>
        <dbReference type="Proteomes" id="UP000653730"/>
    </source>
</evidence>
<sequence>MKDSLNHMPKYFSQSWRFWLLFLGVVFPLFFGLIWLTLLQLLLFGVYKCMLYVTGWIKNMTLRKLIRGIFLFLWLLLISVCAKVFLVEIYKIPSNSMENTLFSNDVILVNKLTYGPKLPRSPFEISWVNLLFYLNDNARNAMEENWWSYRRLDGIRNVKQGDVLVFQESRTLFVIKRCVGVAGDTLSIIAGKVYTNSEKYFPPSTVKKKYNFKVTNRRKFFKRKDSIIPNVYFSAGDDAINSFQGNFTYDEWERISKIPEVYDLKKELDTYDAQKGLFAMPRGSKWTLDNMGPFLIPKKGLEIKLDAFNFHIYKKALEKYEKVEIHERNGGYFINGEKAKSYRFKQDYFFVMGDNREGSLDSRYIGFIPEEHIVGKVPYILFSYYRRQFRWNRFFKKLL</sequence>
<evidence type="ECO:0000259" key="8">
    <source>
        <dbReference type="Pfam" id="PF10502"/>
    </source>
</evidence>
<evidence type="ECO:0000256" key="7">
    <source>
        <dbReference type="RuleBase" id="RU362042"/>
    </source>
</evidence>
<name>A0A926Q564_9FLAO</name>
<comment type="caution">
    <text evidence="9">The sequence shown here is derived from an EMBL/GenBank/DDBJ whole genome shotgun (WGS) entry which is preliminary data.</text>
</comment>
<dbReference type="SUPFAM" id="SSF51306">
    <property type="entry name" value="LexA/Signal peptidase"/>
    <property type="match status" value="2"/>
</dbReference>
<organism evidence="9 10">
    <name type="scientific">Sinomicrobium weinanense</name>
    <dbReference type="NCBI Taxonomy" id="2842200"/>
    <lineage>
        <taxon>Bacteria</taxon>
        <taxon>Pseudomonadati</taxon>
        <taxon>Bacteroidota</taxon>
        <taxon>Flavobacteriia</taxon>
        <taxon>Flavobacteriales</taxon>
        <taxon>Flavobacteriaceae</taxon>
        <taxon>Sinomicrobium</taxon>
    </lineage>
</organism>
<dbReference type="NCBIfam" id="TIGR02227">
    <property type="entry name" value="sigpep_I_bact"/>
    <property type="match status" value="1"/>
</dbReference>
<keyword evidence="10" id="KW-1185">Reference proteome</keyword>
<evidence type="ECO:0000256" key="1">
    <source>
        <dbReference type="ARBA" id="ARBA00000677"/>
    </source>
</evidence>
<evidence type="ECO:0000256" key="3">
    <source>
        <dbReference type="ARBA" id="ARBA00013208"/>
    </source>
</evidence>
<dbReference type="InterPro" id="IPR019533">
    <property type="entry name" value="Peptidase_S26"/>
</dbReference>
<comment type="subcellular location">
    <subcellularLocation>
        <location evidence="7">Membrane</location>
        <topology evidence="7">Single-pass type II membrane protein</topology>
    </subcellularLocation>
</comment>
<dbReference type="PRINTS" id="PR00727">
    <property type="entry name" value="LEADERPTASE"/>
</dbReference>
<reference evidence="9 10" key="1">
    <citation type="submission" date="2020-09" db="EMBL/GenBank/DDBJ databases">
        <title>Sinomicrobium weinanense sp. nov., a halophilic bacteria isolated from saline-alkali soil.</title>
        <authorList>
            <person name="Wu P."/>
            <person name="Ren H."/>
            <person name="Mei Y."/>
            <person name="Liang Y."/>
            <person name="Chen Z."/>
        </authorList>
    </citation>
    <scope>NUCLEOTIDE SEQUENCE [LARGE SCALE GENOMIC DNA]</scope>
    <source>
        <strain evidence="9 10">FJxs</strain>
    </source>
</reference>
<feature type="transmembrane region" description="Helical" evidence="7">
    <location>
        <begin position="65"/>
        <end position="86"/>
    </location>
</feature>
<proteinExistence type="inferred from homology"/>
<evidence type="ECO:0000256" key="2">
    <source>
        <dbReference type="ARBA" id="ARBA00009370"/>
    </source>
</evidence>
<feature type="active site" evidence="6">
    <location>
        <position position="176"/>
    </location>
</feature>
<dbReference type="GO" id="GO:0006465">
    <property type="term" value="P:signal peptide processing"/>
    <property type="evidence" value="ECO:0007669"/>
    <property type="project" value="InterPro"/>
</dbReference>
<gene>
    <name evidence="9" type="primary">lepB</name>
    <name evidence="9" type="ORF">IBL28_17730</name>
</gene>
<dbReference type="InterPro" id="IPR019758">
    <property type="entry name" value="Pept_S26A_signal_pept_1_CS"/>
</dbReference>
<dbReference type="AlphaFoldDB" id="A0A926Q564"/>
<dbReference type="GO" id="GO:0004252">
    <property type="term" value="F:serine-type endopeptidase activity"/>
    <property type="evidence" value="ECO:0007669"/>
    <property type="project" value="InterPro"/>
</dbReference>
<keyword evidence="7" id="KW-0472">Membrane</keyword>
<comment type="catalytic activity">
    <reaction evidence="1 7">
        <text>Cleavage of hydrophobic, N-terminal signal or leader sequences from secreted and periplasmic proteins.</text>
        <dbReference type="EC" id="3.4.21.89"/>
    </reaction>
</comment>
<dbReference type="PROSITE" id="PS00761">
    <property type="entry name" value="SPASE_I_3"/>
    <property type="match status" value="1"/>
</dbReference>
<dbReference type="Gene3D" id="2.10.109.10">
    <property type="entry name" value="Umud Fragment, subunit A"/>
    <property type="match status" value="2"/>
</dbReference>
<protein>
    <recommendedName>
        <fullName evidence="4 7">Signal peptidase I</fullName>
        <ecNumber evidence="3 7">3.4.21.89</ecNumber>
    </recommendedName>
</protein>
<dbReference type="InterPro" id="IPR000223">
    <property type="entry name" value="Pept_S26A_signal_pept_1"/>
</dbReference>
<keyword evidence="7" id="KW-0812">Transmembrane</keyword>
<evidence type="ECO:0000256" key="5">
    <source>
        <dbReference type="ARBA" id="ARBA00022801"/>
    </source>
</evidence>
<comment type="caution">
    <text evidence="7">Lacks conserved residue(s) required for the propagation of feature annotation.</text>
</comment>